<dbReference type="CDD" id="cd00882">
    <property type="entry name" value="Ras_like_GTPase"/>
    <property type="match status" value="1"/>
</dbReference>
<evidence type="ECO:0000256" key="2">
    <source>
        <dbReference type="SAM" id="MobiDB-lite"/>
    </source>
</evidence>
<evidence type="ECO:0000256" key="1">
    <source>
        <dbReference type="ARBA" id="ARBA00022737"/>
    </source>
</evidence>
<evidence type="ECO:0000256" key="3">
    <source>
        <dbReference type="SAM" id="Phobius"/>
    </source>
</evidence>
<gene>
    <name evidence="5" type="ORF">NP233_g9464</name>
</gene>
<accession>A0AAD5VQV8</accession>
<keyword evidence="6" id="KW-1185">Reference proteome</keyword>
<dbReference type="PANTHER" id="PTHR10039:SF17">
    <property type="entry name" value="FUNGAL STAND N-TERMINAL GOODBYE DOMAIN-CONTAINING PROTEIN-RELATED"/>
    <property type="match status" value="1"/>
</dbReference>
<dbReference type="SUPFAM" id="SSF52540">
    <property type="entry name" value="P-loop containing nucleoside triphosphate hydrolases"/>
    <property type="match status" value="2"/>
</dbReference>
<dbReference type="InterPro" id="IPR027417">
    <property type="entry name" value="P-loop_NTPase"/>
</dbReference>
<sequence length="1158" mass="130764">MIAESYEPITYHGYSLRDRGIDLPRAPMRKRPLIVLILYSLVPTTMNSFYSFVLATMSPLYFLILATRNCFYWLVVTMKSFYTKPSISTGPPEPAKPLVDSDHNSGPTKTQTERIGETLPELSIHEPFACGSTQGTCLSDPSQDDSLPVPQIDERTLQVVPPDLVTRAGRTANYGDFFPNAHGFSIQTLNVDNRCFEVKSKRTSIPGERARDSIHGERSVNDEEKRAVEYAQWKRLEEVERERKGEEALQKLAAIRVSGAMLNRVERVGYVPRCDEETRESLRGRLTEWGRKIDAIEQRLLWLSGPAGVGKSAVAQSVAEALKDDEIFGACFFFSRPNNRSDPDGVIPTLVYQLALLLLPYKHVLGQRLKENPEILNQDRRTQFEELIANIFHPDFSKRPFTLLTYLSQQLLQYISHRSVVIVIDGLDECNSHDAQREFVELIGGYACLGHDSRLRWMIFSRPDPQITAAFDAIEDQAICRRETVEVDDKEAQNDALRILTKGFANIRKRYPQQLHPNWPAQSHVHLIAERASGHLGFASTIIRFIGDTHFNNPSAQLEACLEFLRKSRSGDRNPLHALDLLYTRILSDIPKDTFSTTLLLLGVVILHGNERLTAHVLANFLGLGQAAFYSSLHQLHSVLLIPTPETAREACIQVYHASFSDYLRDQARAGQYSLNEGDLHLYVVRRGFKWLSHLSQKPSNLPEPQWVPNAASRKAVIDNLCKYSFAASWQAFHGVPEKDILILKAEIENFEFDIINREYSRWNSQGDMMAFGHFFRWLLSSKISSLAHLDRRHSASGRIGKKGEIMVAWNEGNPADFIKPFIKKGTPADLGSLHVQVRGRKTTSFHLILNMTLGHTSQYSEDDVVIIFIGAEGTGKSYLIDLLTQEPGRRAGDSLQSVTEEVQATRVRHPRYNSRVVLVDTPGFDSTTKSDFKILTQINDWLTETYIHGVMLSALVYPHRITDNRMAGSPYKILQMLSDMCGDAASSNVTIVSTMWERMNANSGDKREAEMKETYWKKLIENGANVDRLRSSSSEEAWRIVHRVISAADMSKVLLLQHEVVKLGRKLDETQAGSHFVRQGPSMVSLSEQKRDLGLLLDQMDKQGAEPKLINAVKKEYKKVTRELEKLSKGPSASKTPIITRLFGSLTGTNEKVSSPY</sequence>
<keyword evidence="3" id="KW-0472">Membrane</keyword>
<dbReference type="InterPro" id="IPR007111">
    <property type="entry name" value="NACHT_NTPase"/>
</dbReference>
<dbReference type="EMBL" id="JANIEX010000849">
    <property type="protein sequence ID" value="KAJ3562612.1"/>
    <property type="molecule type" value="Genomic_DNA"/>
</dbReference>
<feature type="transmembrane region" description="Helical" evidence="3">
    <location>
        <begin position="33"/>
        <end position="53"/>
    </location>
</feature>
<proteinExistence type="predicted"/>
<dbReference type="InterPro" id="IPR006073">
    <property type="entry name" value="GTP-bd"/>
</dbReference>
<dbReference type="Proteomes" id="UP001213000">
    <property type="component" value="Unassembled WGS sequence"/>
</dbReference>
<keyword evidence="1" id="KW-0677">Repeat</keyword>
<dbReference type="AlphaFoldDB" id="A0AAD5VQV8"/>
<organism evidence="5 6">
    <name type="scientific">Leucocoprinus birnbaumii</name>
    <dbReference type="NCBI Taxonomy" id="56174"/>
    <lineage>
        <taxon>Eukaryota</taxon>
        <taxon>Fungi</taxon>
        <taxon>Dikarya</taxon>
        <taxon>Basidiomycota</taxon>
        <taxon>Agaricomycotina</taxon>
        <taxon>Agaricomycetes</taxon>
        <taxon>Agaricomycetidae</taxon>
        <taxon>Agaricales</taxon>
        <taxon>Agaricineae</taxon>
        <taxon>Agaricaceae</taxon>
        <taxon>Leucocoprinus</taxon>
    </lineage>
</organism>
<dbReference type="Pfam" id="PF01926">
    <property type="entry name" value="MMR_HSR1"/>
    <property type="match status" value="1"/>
</dbReference>
<reference evidence="5" key="1">
    <citation type="submission" date="2022-07" db="EMBL/GenBank/DDBJ databases">
        <title>Genome Sequence of Leucocoprinus birnbaumii.</title>
        <authorList>
            <person name="Buettner E."/>
        </authorList>
    </citation>
    <scope>NUCLEOTIDE SEQUENCE</scope>
    <source>
        <strain evidence="5">VT141</strain>
    </source>
</reference>
<evidence type="ECO:0000313" key="6">
    <source>
        <dbReference type="Proteomes" id="UP001213000"/>
    </source>
</evidence>
<dbReference type="GO" id="GO:0005525">
    <property type="term" value="F:GTP binding"/>
    <property type="evidence" value="ECO:0007669"/>
    <property type="project" value="InterPro"/>
</dbReference>
<feature type="region of interest" description="Disordered" evidence="2">
    <location>
        <begin position="86"/>
        <end position="114"/>
    </location>
</feature>
<evidence type="ECO:0000259" key="4">
    <source>
        <dbReference type="PROSITE" id="PS50837"/>
    </source>
</evidence>
<feature type="domain" description="NACHT" evidence="4">
    <location>
        <begin position="299"/>
        <end position="464"/>
    </location>
</feature>
<dbReference type="InterPro" id="IPR056884">
    <property type="entry name" value="NPHP3-like_N"/>
</dbReference>
<name>A0AAD5VQV8_9AGAR</name>
<dbReference type="Pfam" id="PF24883">
    <property type="entry name" value="NPHP3_N"/>
    <property type="match status" value="2"/>
</dbReference>
<protein>
    <recommendedName>
        <fullName evidence="4">NACHT domain-containing protein</fullName>
    </recommendedName>
</protein>
<evidence type="ECO:0000313" key="5">
    <source>
        <dbReference type="EMBL" id="KAJ3562612.1"/>
    </source>
</evidence>
<dbReference type="PROSITE" id="PS50837">
    <property type="entry name" value="NACHT"/>
    <property type="match status" value="1"/>
</dbReference>
<comment type="caution">
    <text evidence="5">The sequence shown here is derived from an EMBL/GenBank/DDBJ whole genome shotgun (WGS) entry which is preliminary data.</text>
</comment>
<keyword evidence="3" id="KW-1133">Transmembrane helix</keyword>
<keyword evidence="3" id="KW-0812">Transmembrane</keyword>
<dbReference type="Gene3D" id="3.40.50.300">
    <property type="entry name" value="P-loop containing nucleotide triphosphate hydrolases"/>
    <property type="match status" value="2"/>
</dbReference>
<dbReference type="PANTHER" id="PTHR10039">
    <property type="entry name" value="AMELOGENIN"/>
    <property type="match status" value="1"/>
</dbReference>